<keyword evidence="1" id="KW-0472">Membrane</keyword>
<evidence type="ECO:0000259" key="2">
    <source>
        <dbReference type="PROSITE" id="PS50112"/>
    </source>
</evidence>
<dbReference type="SMART" id="SM00267">
    <property type="entry name" value="GGDEF"/>
    <property type="match status" value="1"/>
</dbReference>
<dbReference type="InterPro" id="IPR052155">
    <property type="entry name" value="Biofilm_reg_signaling"/>
</dbReference>
<proteinExistence type="predicted"/>
<keyword evidence="1" id="KW-0812">Transmembrane</keyword>
<dbReference type="PROSITE" id="PS50887">
    <property type="entry name" value="GGDEF"/>
    <property type="match status" value="1"/>
</dbReference>
<feature type="domain" description="PAS" evidence="2">
    <location>
        <begin position="355"/>
        <end position="402"/>
    </location>
</feature>
<dbReference type="SUPFAM" id="SSF55073">
    <property type="entry name" value="Nucleotide cyclase"/>
    <property type="match status" value="1"/>
</dbReference>
<comment type="caution">
    <text evidence="6">The sequence shown here is derived from an EMBL/GenBank/DDBJ whole genome shotgun (WGS) entry which is preliminary data.</text>
</comment>
<dbReference type="Pfam" id="PF13426">
    <property type="entry name" value="PAS_9"/>
    <property type="match status" value="2"/>
</dbReference>
<feature type="transmembrane region" description="Helical" evidence="1">
    <location>
        <begin position="20"/>
        <end position="43"/>
    </location>
</feature>
<evidence type="ECO:0000259" key="4">
    <source>
        <dbReference type="PROSITE" id="PS50883"/>
    </source>
</evidence>
<feature type="transmembrane region" description="Helical" evidence="1">
    <location>
        <begin position="195"/>
        <end position="213"/>
    </location>
</feature>
<dbReference type="SUPFAM" id="SSF141868">
    <property type="entry name" value="EAL domain-like"/>
    <property type="match status" value="1"/>
</dbReference>
<keyword evidence="1" id="KW-1133">Transmembrane helix</keyword>
<dbReference type="InterPro" id="IPR000014">
    <property type="entry name" value="PAS"/>
</dbReference>
<dbReference type="NCBIfam" id="TIGR00229">
    <property type="entry name" value="sensory_box"/>
    <property type="match status" value="2"/>
</dbReference>
<dbReference type="NCBIfam" id="TIGR00254">
    <property type="entry name" value="GGDEF"/>
    <property type="match status" value="1"/>
</dbReference>
<dbReference type="CDD" id="cd01949">
    <property type="entry name" value="GGDEF"/>
    <property type="match status" value="1"/>
</dbReference>
<dbReference type="PANTHER" id="PTHR44757">
    <property type="entry name" value="DIGUANYLATE CYCLASE DGCP"/>
    <property type="match status" value="1"/>
</dbReference>
<dbReference type="SUPFAM" id="SSF55785">
    <property type="entry name" value="PYP-like sensor domain (PAS domain)"/>
    <property type="match status" value="2"/>
</dbReference>
<dbReference type="InterPro" id="IPR000160">
    <property type="entry name" value="GGDEF_dom"/>
</dbReference>
<dbReference type="Proteomes" id="UP001386437">
    <property type="component" value="Unassembled WGS sequence"/>
</dbReference>
<dbReference type="Pfam" id="PF00990">
    <property type="entry name" value="GGDEF"/>
    <property type="match status" value="1"/>
</dbReference>
<sequence>MTAPALGPRTAHKPSTLRHIALAAALIVLALLVVFGVTLRATYSQGAAEDRLRNALSASSELELLLTQHVAANTDFMSSAHTAGFNSGAWPVRRAAAVASAYERLEADLADTPESVASVKELRRLSTIWPEQLDAAARTIALAGETSPVDAGLLQRANDTFSSIMNILTMLRTRERDEIAQMQFKSQSELAGQKIFLSVLGTTGALLLVLLLYTSHRAALARATAKVVASEAERRFEEYFQNHPVAMLIYDVDSYLILTANAAAQRQYGASLQQLRETRMDQLRPAEEAEHFCRDLKQYVESGVQGGSGGLRRHRRADGTTIYVDIAFHLLDYAERKACFISARDVTAHERAKEALRVRSSALEASRSAVLISEKSAGASIITYANAAFEKITGFPAREVIGLEHWSVLGFDVTSEQARSVQLAMQSDTEGSALLGCHRHDGTHYWSQLQVAPVLDESGRPTHCVTVFNDVSERIRDQERLRALAQQDPLTQLPNRLGLNAQLNRLFSLTRRDNERIALVFLDLDNFKVVNDSLGHTAGDALLREIAYRLSSRTGPHEFVARYAGDEFVVVLYGRGDIEGFVTAAREMQAALSRDVRIENRLVRPQASIGIAVYPDHAQDPETLLRCADSAMYRAKPVGPNGLQIFDEAIAQENSERAAMAHDLRNALACGALSLAYQPRLSLETGLANGFEALVRWDHPKRGSVSPALFVPIAEENGLITEIGEWVFEQACRQTKVWARQHPDIVVSVNVSPVQFLRSDLLSVVTEIIQRTGVNPRNMEIEITEGVLMAAQSVATLRGFRKMGLSVAIDDFGSGYSSLGYVRSFMADRLKLDMSFVKGIGVSTADEVIVKAVIAMGRTLGMQVVAEGVETHRQLEFLIENGCEEIQGYWYARPTDAARAAAYLDTPRQVARVAGGSNL</sequence>
<dbReference type="SMART" id="SM00052">
    <property type="entry name" value="EAL"/>
    <property type="match status" value="1"/>
</dbReference>
<dbReference type="InterPro" id="IPR001633">
    <property type="entry name" value="EAL_dom"/>
</dbReference>
<dbReference type="Gene3D" id="3.20.20.450">
    <property type="entry name" value="EAL domain"/>
    <property type="match status" value="1"/>
</dbReference>
<evidence type="ECO:0000313" key="7">
    <source>
        <dbReference type="Proteomes" id="UP001386437"/>
    </source>
</evidence>
<dbReference type="InterPro" id="IPR000700">
    <property type="entry name" value="PAS-assoc_C"/>
</dbReference>
<dbReference type="Pfam" id="PF00563">
    <property type="entry name" value="EAL"/>
    <property type="match status" value="1"/>
</dbReference>
<feature type="domain" description="GGDEF" evidence="5">
    <location>
        <begin position="515"/>
        <end position="648"/>
    </location>
</feature>
<evidence type="ECO:0000256" key="1">
    <source>
        <dbReference type="SAM" id="Phobius"/>
    </source>
</evidence>
<dbReference type="SMART" id="SM00086">
    <property type="entry name" value="PAC"/>
    <property type="match status" value="2"/>
</dbReference>
<feature type="domain" description="PAC" evidence="3">
    <location>
        <begin position="427"/>
        <end position="483"/>
    </location>
</feature>
<reference evidence="6 7" key="1">
    <citation type="journal article" date="2022" name="Arch. Microbiol.">
        <title>Paraburkholderia bengalensis sp. nov. isolated from roots of Oryza sativa, IR64.</title>
        <authorList>
            <person name="Nag P."/>
            <person name="Mondal N."/>
            <person name="Sarkar J."/>
            <person name="Das S."/>
        </authorList>
    </citation>
    <scope>NUCLEOTIDE SEQUENCE [LARGE SCALE GENOMIC DNA]</scope>
    <source>
        <strain evidence="6 7">IR64_4_BI</strain>
    </source>
</reference>
<dbReference type="Gene3D" id="3.30.70.270">
    <property type="match status" value="1"/>
</dbReference>
<organism evidence="6 7">
    <name type="scientific">Paraburkholderia bengalensis</name>
    <dbReference type="NCBI Taxonomy" id="2747562"/>
    <lineage>
        <taxon>Bacteria</taxon>
        <taxon>Pseudomonadati</taxon>
        <taxon>Pseudomonadota</taxon>
        <taxon>Betaproteobacteria</taxon>
        <taxon>Burkholderiales</taxon>
        <taxon>Burkholderiaceae</taxon>
        <taxon>Paraburkholderia</taxon>
    </lineage>
</organism>
<gene>
    <name evidence="6" type="ORF">H3V53_25115</name>
</gene>
<keyword evidence="7" id="KW-1185">Reference proteome</keyword>
<dbReference type="InterPro" id="IPR043128">
    <property type="entry name" value="Rev_trsase/Diguanyl_cyclase"/>
</dbReference>
<evidence type="ECO:0000259" key="3">
    <source>
        <dbReference type="PROSITE" id="PS50113"/>
    </source>
</evidence>
<dbReference type="PANTHER" id="PTHR44757:SF2">
    <property type="entry name" value="BIOFILM ARCHITECTURE MAINTENANCE PROTEIN MBAA"/>
    <property type="match status" value="1"/>
</dbReference>
<dbReference type="SMART" id="SM00091">
    <property type="entry name" value="PAS"/>
    <property type="match status" value="2"/>
</dbReference>
<name>A0ABU8IXW1_9BURK</name>
<dbReference type="InterPro" id="IPR029787">
    <property type="entry name" value="Nucleotide_cyclase"/>
</dbReference>
<dbReference type="EMBL" id="JACFYJ010000049">
    <property type="protein sequence ID" value="MEI6000360.1"/>
    <property type="molecule type" value="Genomic_DNA"/>
</dbReference>
<dbReference type="PROSITE" id="PS50113">
    <property type="entry name" value="PAC"/>
    <property type="match status" value="1"/>
</dbReference>
<dbReference type="CDD" id="cd01948">
    <property type="entry name" value="EAL"/>
    <property type="match status" value="1"/>
</dbReference>
<dbReference type="PROSITE" id="PS50883">
    <property type="entry name" value="EAL"/>
    <property type="match status" value="1"/>
</dbReference>
<evidence type="ECO:0000313" key="6">
    <source>
        <dbReference type="EMBL" id="MEI6000360.1"/>
    </source>
</evidence>
<dbReference type="InterPro" id="IPR035965">
    <property type="entry name" value="PAS-like_dom_sf"/>
</dbReference>
<dbReference type="InterPro" id="IPR001610">
    <property type="entry name" value="PAC"/>
</dbReference>
<dbReference type="InterPro" id="IPR035919">
    <property type="entry name" value="EAL_sf"/>
</dbReference>
<accession>A0ABU8IXW1</accession>
<evidence type="ECO:0000259" key="5">
    <source>
        <dbReference type="PROSITE" id="PS50887"/>
    </source>
</evidence>
<feature type="domain" description="EAL" evidence="4">
    <location>
        <begin position="657"/>
        <end position="908"/>
    </location>
</feature>
<dbReference type="CDD" id="cd00130">
    <property type="entry name" value="PAS"/>
    <property type="match status" value="1"/>
</dbReference>
<dbReference type="PROSITE" id="PS50112">
    <property type="entry name" value="PAS"/>
    <property type="match status" value="1"/>
</dbReference>
<dbReference type="Gene3D" id="3.30.450.20">
    <property type="entry name" value="PAS domain"/>
    <property type="match status" value="2"/>
</dbReference>
<protein>
    <submittedName>
        <fullName evidence="6">EAL domain-containing protein</fullName>
    </submittedName>
</protein>